<dbReference type="CDD" id="cd06222">
    <property type="entry name" value="RNase_H_like"/>
    <property type="match status" value="1"/>
</dbReference>
<dbReference type="Proteomes" id="UP001281410">
    <property type="component" value="Unassembled WGS sequence"/>
</dbReference>
<dbReference type="InterPro" id="IPR002156">
    <property type="entry name" value="RNaseH_domain"/>
</dbReference>
<dbReference type="Pfam" id="PF13456">
    <property type="entry name" value="RVT_3"/>
    <property type="match status" value="1"/>
</dbReference>
<evidence type="ECO:0000313" key="2">
    <source>
        <dbReference type="EMBL" id="KAK3229592.1"/>
    </source>
</evidence>
<organism evidence="2 3">
    <name type="scientific">Dipteronia sinensis</name>
    <dbReference type="NCBI Taxonomy" id="43782"/>
    <lineage>
        <taxon>Eukaryota</taxon>
        <taxon>Viridiplantae</taxon>
        <taxon>Streptophyta</taxon>
        <taxon>Embryophyta</taxon>
        <taxon>Tracheophyta</taxon>
        <taxon>Spermatophyta</taxon>
        <taxon>Magnoliopsida</taxon>
        <taxon>eudicotyledons</taxon>
        <taxon>Gunneridae</taxon>
        <taxon>Pentapetalae</taxon>
        <taxon>rosids</taxon>
        <taxon>malvids</taxon>
        <taxon>Sapindales</taxon>
        <taxon>Sapindaceae</taxon>
        <taxon>Hippocastanoideae</taxon>
        <taxon>Acereae</taxon>
        <taxon>Dipteronia</taxon>
    </lineage>
</organism>
<dbReference type="GO" id="GO:0004523">
    <property type="term" value="F:RNA-DNA hybrid ribonuclease activity"/>
    <property type="evidence" value="ECO:0007669"/>
    <property type="project" value="InterPro"/>
</dbReference>
<sequence>MHALWNCPGAKWLRFACYYPKAINGNDDIHFQDFFLFSLDVFGWAIDFLRDYQAARFVASNPVASLTSAQIWRWIVPAEGIYKINTDAAFKGYSNQGGVGIIVRNSDGHVMRSSIQKIAICSSPLIVEAIAILKGLHFAVDSSLLSAVLESDAKWVVDLINNEGKSDADIGVIVSDIVAVSNSSGISISFVPRTANMAAHSLAKMALLSDVNDLF</sequence>
<evidence type="ECO:0000259" key="1">
    <source>
        <dbReference type="Pfam" id="PF13456"/>
    </source>
</evidence>
<dbReference type="InterPro" id="IPR052929">
    <property type="entry name" value="RNase_H-like_EbsB-rel"/>
</dbReference>
<dbReference type="EMBL" id="JANJYJ010000001">
    <property type="protein sequence ID" value="KAK3229592.1"/>
    <property type="molecule type" value="Genomic_DNA"/>
</dbReference>
<reference evidence="2" key="1">
    <citation type="journal article" date="2023" name="Plant J.">
        <title>Genome sequences and population genomics provide insights into the demographic history, inbreeding, and mutation load of two 'living fossil' tree species of Dipteronia.</title>
        <authorList>
            <person name="Feng Y."/>
            <person name="Comes H.P."/>
            <person name="Chen J."/>
            <person name="Zhu S."/>
            <person name="Lu R."/>
            <person name="Zhang X."/>
            <person name="Li P."/>
            <person name="Qiu J."/>
            <person name="Olsen K.M."/>
            <person name="Qiu Y."/>
        </authorList>
    </citation>
    <scope>NUCLEOTIDE SEQUENCE</scope>
    <source>
        <strain evidence="2">NBL</strain>
    </source>
</reference>
<dbReference type="InterPro" id="IPR036397">
    <property type="entry name" value="RNaseH_sf"/>
</dbReference>
<dbReference type="InterPro" id="IPR044730">
    <property type="entry name" value="RNase_H-like_dom_plant"/>
</dbReference>
<keyword evidence="3" id="KW-1185">Reference proteome</keyword>
<dbReference type="GO" id="GO:0003676">
    <property type="term" value="F:nucleic acid binding"/>
    <property type="evidence" value="ECO:0007669"/>
    <property type="project" value="InterPro"/>
</dbReference>
<feature type="domain" description="RNase H type-1" evidence="1">
    <location>
        <begin position="85"/>
        <end position="206"/>
    </location>
</feature>
<comment type="caution">
    <text evidence="2">The sequence shown here is derived from an EMBL/GenBank/DDBJ whole genome shotgun (WGS) entry which is preliminary data.</text>
</comment>
<gene>
    <name evidence="2" type="ORF">Dsin_001473</name>
</gene>
<dbReference type="Gene3D" id="3.30.420.10">
    <property type="entry name" value="Ribonuclease H-like superfamily/Ribonuclease H"/>
    <property type="match status" value="1"/>
</dbReference>
<protein>
    <recommendedName>
        <fullName evidence="1">RNase H type-1 domain-containing protein</fullName>
    </recommendedName>
</protein>
<dbReference type="AlphaFoldDB" id="A0AAE0B4C6"/>
<proteinExistence type="predicted"/>
<evidence type="ECO:0000313" key="3">
    <source>
        <dbReference type="Proteomes" id="UP001281410"/>
    </source>
</evidence>
<name>A0AAE0B4C6_9ROSI</name>
<dbReference type="PANTHER" id="PTHR47074">
    <property type="entry name" value="BNAC02G40300D PROTEIN"/>
    <property type="match status" value="1"/>
</dbReference>
<dbReference type="PANTHER" id="PTHR47074:SF48">
    <property type="entry name" value="POLYNUCLEOTIDYL TRANSFERASE, RIBONUCLEASE H-LIKE SUPERFAMILY PROTEIN"/>
    <property type="match status" value="1"/>
</dbReference>
<dbReference type="SUPFAM" id="SSF53098">
    <property type="entry name" value="Ribonuclease H-like"/>
    <property type="match status" value="1"/>
</dbReference>
<dbReference type="InterPro" id="IPR012337">
    <property type="entry name" value="RNaseH-like_sf"/>
</dbReference>
<accession>A0AAE0B4C6</accession>